<accession>A0AAV7VLY9</accession>
<dbReference type="AlphaFoldDB" id="A0AAV7VLY9"/>
<dbReference type="Proteomes" id="UP001066276">
    <property type="component" value="Chromosome 2_1"/>
</dbReference>
<evidence type="ECO:0000313" key="3">
    <source>
        <dbReference type="Proteomes" id="UP001066276"/>
    </source>
</evidence>
<organism evidence="2 3">
    <name type="scientific">Pleurodeles waltl</name>
    <name type="common">Iberian ribbed newt</name>
    <dbReference type="NCBI Taxonomy" id="8319"/>
    <lineage>
        <taxon>Eukaryota</taxon>
        <taxon>Metazoa</taxon>
        <taxon>Chordata</taxon>
        <taxon>Craniata</taxon>
        <taxon>Vertebrata</taxon>
        <taxon>Euteleostomi</taxon>
        <taxon>Amphibia</taxon>
        <taxon>Batrachia</taxon>
        <taxon>Caudata</taxon>
        <taxon>Salamandroidea</taxon>
        <taxon>Salamandridae</taxon>
        <taxon>Pleurodelinae</taxon>
        <taxon>Pleurodeles</taxon>
    </lineage>
</organism>
<evidence type="ECO:0000256" key="1">
    <source>
        <dbReference type="SAM" id="MobiDB-lite"/>
    </source>
</evidence>
<gene>
    <name evidence="2" type="ORF">NDU88_004870</name>
</gene>
<comment type="caution">
    <text evidence="2">The sequence shown here is derived from an EMBL/GenBank/DDBJ whole genome shotgun (WGS) entry which is preliminary data.</text>
</comment>
<dbReference type="EMBL" id="JANPWB010000003">
    <property type="protein sequence ID" value="KAJ1201054.1"/>
    <property type="molecule type" value="Genomic_DNA"/>
</dbReference>
<proteinExistence type="predicted"/>
<evidence type="ECO:0000313" key="2">
    <source>
        <dbReference type="EMBL" id="KAJ1201054.1"/>
    </source>
</evidence>
<feature type="region of interest" description="Disordered" evidence="1">
    <location>
        <begin position="40"/>
        <end position="103"/>
    </location>
</feature>
<name>A0AAV7VLY9_PLEWA</name>
<feature type="compositionally biased region" description="Basic and acidic residues" evidence="1">
    <location>
        <begin position="57"/>
        <end position="72"/>
    </location>
</feature>
<reference evidence="2" key="1">
    <citation type="journal article" date="2022" name="bioRxiv">
        <title>Sequencing and chromosome-scale assembly of the giantPleurodeles waltlgenome.</title>
        <authorList>
            <person name="Brown T."/>
            <person name="Elewa A."/>
            <person name="Iarovenko S."/>
            <person name="Subramanian E."/>
            <person name="Araus A.J."/>
            <person name="Petzold A."/>
            <person name="Susuki M."/>
            <person name="Suzuki K.-i.T."/>
            <person name="Hayashi T."/>
            <person name="Toyoda A."/>
            <person name="Oliveira C."/>
            <person name="Osipova E."/>
            <person name="Leigh N.D."/>
            <person name="Simon A."/>
            <person name="Yun M.H."/>
        </authorList>
    </citation>
    <scope>NUCLEOTIDE SEQUENCE</scope>
    <source>
        <strain evidence="2">20211129_DDA</strain>
        <tissue evidence="2">Liver</tissue>
    </source>
</reference>
<protein>
    <submittedName>
        <fullName evidence="2">Uncharacterized protein</fullName>
    </submittedName>
</protein>
<keyword evidence="3" id="KW-1185">Reference proteome</keyword>
<sequence>MASHHRRTRQSNMCKRYLVGAKNGSEQISRNVSWFKKFQPPLLVPDDNMDNKSCTAESKETSEDTGPEKPLPDDDSVGNDRALSGQDSPPVIIPGRLMSPAVRVSESRYRLRNNPTPCKRL</sequence>